<keyword evidence="2" id="KW-0446">Lipid-binding</keyword>
<evidence type="ECO:0000313" key="4">
    <source>
        <dbReference type="EMBL" id="TRY69970.1"/>
    </source>
</evidence>
<dbReference type="PROSITE" id="PS00214">
    <property type="entry name" value="FABP"/>
    <property type="match status" value="1"/>
</dbReference>
<reference evidence="4 5" key="1">
    <citation type="journal article" date="2018" name="Nat. Ecol. Evol.">
        <title>Genomic signatures of mitonuclear coevolution across populations of Tigriopus californicus.</title>
        <authorList>
            <person name="Barreto F.S."/>
            <person name="Watson E.T."/>
            <person name="Lima T.G."/>
            <person name="Willett C.S."/>
            <person name="Edmands S."/>
            <person name="Li W."/>
            <person name="Burton R.S."/>
        </authorList>
    </citation>
    <scope>NUCLEOTIDE SEQUENCE [LARGE SCALE GENOMIC DNA]</scope>
    <source>
        <strain evidence="4 5">San Diego</strain>
    </source>
</reference>
<dbReference type="InterPro" id="IPR000463">
    <property type="entry name" value="Fatty_acid-bd"/>
</dbReference>
<dbReference type="EMBL" id="VCGU01000009">
    <property type="protein sequence ID" value="TRY69970.1"/>
    <property type="molecule type" value="Genomic_DNA"/>
</dbReference>
<dbReference type="CDD" id="cd00742">
    <property type="entry name" value="FABP"/>
    <property type="match status" value="1"/>
</dbReference>
<proteinExistence type="inferred from homology"/>
<dbReference type="InterPro" id="IPR031259">
    <property type="entry name" value="ILBP"/>
</dbReference>
<organism evidence="4 5">
    <name type="scientific">Tigriopus californicus</name>
    <name type="common">Marine copepod</name>
    <dbReference type="NCBI Taxonomy" id="6832"/>
    <lineage>
        <taxon>Eukaryota</taxon>
        <taxon>Metazoa</taxon>
        <taxon>Ecdysozoa</taxon>
        <taxon>Arthropoda</taxon>
        <taxon>Crustacea</taxon>
        <taxon>Multicrustacea</taxon>
        <taxon>Hexanauplia</taxon>
        <taxon>Copepoda</taxon>
        <taxon>Harpacticoida</taxon>
        <taxon>Harpacticidae</taxon>
        <taxon>Tigriopus</taxon>
    </lineage>
</organism>
<comment type="caution">
    <text evidence="4">The sequence shown here is derived from an EMBL/GenBank/DDBJ whole genome shotgun (WGS) entry which is preliminary data.</text>
</comment>
<evidence type="ECO:0000256" key="2">
    <source>
        <dbReference type="ARBA" id="ARBA00023121"/>
    </source>
</evidence>
<feature type="non-terminal residue" evidence="4">
    <location>
        <position position="117"/>
    </location>
</feature>
<evidence type="ECO:0000259" key="3">
    <source>
        <dbReference type="PROSITE" id="PS00214"/>
    </source>
</evidence>
<protein>
    <recommendedName>
        <fullName evidence="3">Cytosolic fatty-acid binding proteins domain-containing protein</fullName>
    </recommendedName>
</protein>
<dbReference type="PANTHER" id="PTHR11955">
    <property type="entry name" value="FATTY ACID BINDING PROTEIN"/>
    <property type="match status" value="1"/>
</dbReference>
<name>A0A553NX17_TIGCA</name>
<comment type="similarity">
    <text evidence="1">Belongs to the calycin superfamily. Fatty-acid binding protein (FABP) family.</text>
</comment>
<keyword evidence="5" id="KW-1185">Reference proteome</keyword>
<dbReference type="STRING" id="6832.A0A553NX17"/>
<accession>A0A553NX17</accession>
<gene>
    <name evidence="4" type="ORF">TCAL_02334</name>
</gene>
<dbReference type="Proteomes" id="UP000318571">
    <property type="component" value="Chromosome 9"/>
</dbReference>
<dbReference type="GO" id="GO:0008289">
    <property type="term" value="F:lipid binding"/>
    <property type="evidence" value="ECO:0007669"/>
    <property type="project" value="UniProtKB-KW"/>
</dbReference>
<sequence>MDQLMGTFNFDRNENFEAYLGTMGVPYLAKKMMSKTTPTIAIRREIDEWIIEIKTMVMNQTIKFKLDQPFEDSFPMGGGSFQTTPKATGEAEITLFASTQKGDVERTFRILEDELVM</sequence>
<evidence type="ECO:0000313" key="5">
    <source>
        <dbReference type="Proteomes" id="UP000318571"/>
    </source>
</evidence>
<dbReference type="InterPro" id="IPR012674">
    <property type="entry name" value="Calycin"/>
</dbReference>
<feature type="domain" description="Cytosolic fatty-acid binding proteins" evidence="3">
    <location>
        <begin position="6"/>
        <end position="23"/>
    </location>
</feature>
<dbReference type="SUPFAM" id="SSF50814">
    <property type="entry name" value="Lipocalins"/>
    <property type="match status" value="1"/>
</dbReference>
<dbReference type="Gene3D" id="2.40.128.20">
    <property type="match status" value="1"/>
</dbReference>
<dbReference type="AlphaFoldDB" id="A0A553NX17"/>
<evidence type="ECO:0000256" key="1">
    <source>
        <dbReference type="ARBA" id="ARBA00008390"/>
    </source>
</evidence>